<comment type="caution">
    <text evidence="1">The sequence shown here is derived from an EMBL/GenBank/DDBJ whole genome shotgun (WGS) entry which is preliminary data.</text>
</comment>
<sequence length="94" mass="10818">MDQLVWRTVCRSALGKSLFFLLHKSTVMFDLYVINYNIRFMPREAVEVPLAQDQLGSPGGTRPIPLEDTVLYVHGDLSPLCDHQMQSGWRQRLL</sequence>
<accession>A0A9Q0IH50</accession>
<organism evidence="1 2">
    <name type="scientific">Muraenolepis orangiensis</name>
    <name type="common">Patagonian moray cod</name>
    <dbReference type="NCBI Taxonomy" id="630683"/>
    <lineage>
        <taxon>Eukaryota</taxon>
        <taxon>Metazoa</taxon>
        <taxon>Chordata</taxon>
        <taxon>Craniata</taxon>
        <taxon>Vertebrata</taxon>
        <taxon>Euteleostomi</taxon>
        <taxon>Actinopterygii</taxon>
        <taxon>Neopterygii</taxon>
        <taxon>Teleostei</taxon>
        <taxon>Neoteleostei</taxon>
        <taxon>Acanthomorphata</taxon>
        <taxon>Zeiogadaria</taxon>
        <taxon>Gadariae</taxon>
        <taxon>Gadiformes</taxon>
        <taxon>Muraenolepidoidei</taxon>
        <taxon>Muraenolepididae</taxon>
        <taxon>Muraenolepis</taxon>
    </lineage>
</organism>
<dbReference type="Proteomes" id="UP001148018">
    <property type="component" value="Unassembled WGS sequence"/>
</dbReference>
<gene>
    <name evidence="1" type="ORF">NHX12_001352</name>
</gene>
<dbReference type="EMBL" id="JANIIK010000109">
    <property type="protein sequence ID" value="KAJ3597835.1"/>
    <property type="molecule type" value="Genomic_DNA"/>
</dbReference>
<evidence type="ECO:0000313" key="1">
    <source>
        <dbReference type="EMBL" id="KAJ3597835.1"/>
    </source>
</evidence>
<dbReference type="AlphaFoldDB" id="A0A9Q0IH50"/>
<proteinExistence type="predicted"/>
<reference evidence="1" key="1">
    <citation type="submission" date="2022-07" db="EMBL/GenBank/DDBJ databases">
        <title>Chromosome-level genome of Muraenolepis orangiensis.</title>
        <authorList>
            <person name="Kim J."/>
        </authorList>
    </citation>
    <scope>NUCLEOTIDE SEQUENCE</scope>
    <source>
        <strain evidence="1">KU_S4_2022</strain>
        <tissue evidence="1">Muscle</tissue>
    </source>
</reference>
<keyword evidence="2" id="KW-1185">Reference proteome</keyword>
<name>A0A9Q0IH50_9TELE</name>
<evidence type="ECO:0000313" key="2">
    <source>
        <dbReference type="Proteomes" id="UP001148018"/>
    </source>
</evidence>
<protein>
    <submittedName>
        <fullName evidence="1">Uncharacterized protein</fullName>
    </submittedName>
</protein>